<name>A0A0K1EB88_CHOCO</name>
<dbReference type="Pfam" id="PF17990">
    <property type="entry name" value="LodA_N"/>
    <property type="match status" value="1"/>
</dbReference>
<sequence length="677" mass="74344">MAHAPIVRYAIHPALGIARVGSAPAPADAAPGEEGYYITSEVPGVAAAPEGGFKTPDGQLKRGVARFRVYGYDADGNVVQEITSADAQITWRVHVVNRKSAWYRFYNAMDIGAEALDTTHRNDAIQGDQRRQLAIDPGPRTITGNGVSGRAYQFASGFIRFPDAPQDVVQVYLGELRTDAQGRLLFLGGRGQAGSVYGELPSTFANNEGWYDDTSDGTVRATITVGGKDYDAEPAMVAVAPPNYAPGIFPVTTMWDVVHDLYLRQGWVTPEPQIVFWQHIYPLFARLVDNQWVNHGLYILFGAGSPSDLTSKALLDKLSSPDAKNEKLRQQWAAWFRSPQIPVPEARPEQRPDALPPFYGDGYGEFRGTDIADLGLTTTQYEWLDRWAKGDFVTGDGPSKITSLDDIDLADRPAAIDRAHLEDCLGGPFHPGIELTWTLRVPTMWQPRNVHDKTSLAYRLNVLPEGQMPKDDFGPVLTPAVALGKGGPTDGAGPGSLTRWQGVPWQTDEASCLAGYDLSTYLALPSFWSSRVPNEVLSVKAYHRVLDANQPLLQRMKHLAYRQFWLRDIDTGSQERRAHMVAEWDKMGIVTAVDAPSDGASLGLGQQMWVELGRDDSFEVNDPTWSQVQKAESTSVSRGAPPALRAAILPARHKAAAVEPAEIIGNPLRRRRDRGNV</sequence>
<organism evidence="3 4">
    <name type="scientific">Chondromyces crocatus</name>
    <dbReference type="NCBI Taxonomy" id="52"/>
    <lineage>
        <taxon>Bacteria</taxon>
        <taxon>Pseudomonadati</taxon>
        <taxon>Myxococcota</taxon>
        <taxon>Polyangia</taxon>
        <taxon>Polyangiales</taxon>
        <taxon>Polyangiaceae</taxon>
        <taxon>Chondromyces</taxon>
    </lineage>
</organism>
<dbReference type="Proteomes" id="UP000067626">
    <property type="component" value="Chromosome"/>
</dbReference>
<dbReference type="PATRIC" id="fig|52.7.peg.2424"/>
<dbReference type="CDD" id="cd14731">
    <property type="entry name" value="LodA_like_1"/>
    <property type="match status" value="1"/>
</dbReference>
<dbReference type="InterPro" id="IPR033798">
    <property type="entry name" value="LodA-like"/>
</dbReference>
<evidence type="ECO:0000313" key="3">
    <source>
        <dbReference type="EMBL" id="AKT38109.1"/>
    </source>
</evidence>
<reference evidence="3 4" key="1">
    <citation type="submission" date="2015-07" db="EMBL/GenBank/DDBJ databases">
        <title>Genome analysis of myxobacterium Chondromyces crocatus Cm c5 reveals a high potential for natural compound synthesis and the genetic basis for the loss of fruiting body formation.</title>
        <authorList>
            <person name="Zaburannyi N."/>
            <person name="Bunk B."/>
            <person name="Maier J."/>
            <person name="Overmann J."/>
            <person name="Mueller R."/>
        </authorList>
    </citation>
    <scope>NUCLEOTIDE SEQUENCE [LARGE SCALE GENOMIC DNA]</scope>
    <source>
        <strain evidence="3 4">Cm c5</strain>
    </source>
</reference>
<dbReference type="Pfam" id="PF18417">
    <property type="entry name" value="LodA_C"/>
    <property type="match status" value="1"/>
</dbReference>
<keyword evidence="4" id="KW-1185">Reference proteome</keyword>
<evidence type="ECO:0008006" key="5">
    <source>
        <dbReference type="Google" id="ProtNLM"/>
    </source>
</evidence>
<evidence type="ECO:0000259" key="2">
    <source>
        <dbReference type="Pfam" id="PF18417"/>
    </source>
</evidence>
<evidence type="ECO:0000313" key="4">
    <source>
        <dbReference type="Proteomes" id="UP000067626"/>
    </source>
</evidence>
<dbReference type="EMBL" id="CP012159">
    <property type="protein sequence ID" value="AKT38109.1"/>
    <property type="molecule type" value="Genomic_DNA"/>
</dbReference>
<feature type="domain" description="L-lysine epsilon oxidase C-terminal" evidence="2">
    <location>
        <begin position="374"/>
        <end position="517"/>
    </location>
</feature>
<evidence type="ECO:0000259" key="1">
    <source>
        <dbReference type="Pfam" id="PF17990"/>
    </source>
</evidence>
<dbReference type="InterPro" id="IPR041173">
    <property type="entry name" value="LodA_C"/>
</dbReference>
<proteinExistence type="predicted"/>
<dbReference type="InterPro" id="IPR041168">
    <property type="entry name" value="LodA_N"/>
</dbReference>
<dbReference type="OrthoDB" id="336698at2"/>
<feature type="domain" description="L-Lysine epsilon oxidase N-terminal" evidence="1">
    <location>
        <begin position="12"/>
        <end position="239"/>
    </location>
</feature>
<dbReference type="RefSeq" id="WP_050430385.1">
    <property type="nucleotide sequence ID" value="NZ_CP012159.1"/>
</dbReference>
<gene>
    <name evidence="3" type="ORF">CMC5_022510</name>
</gene>
<dbReference type="KEGG" id="ccro:CMC5_022510"/>
<dbReference type="STRING" id="52.CMC5_022510"/>
<protein>
    <recommendedName>
        <fullName evidence="5">L-lysine 6-oxidase</fullName>
    </recommendedName>
</protein>
<dbReference type="AlphaFoldDB" id="A0A0K1EB88"/>
<accession>A0A0K1EB88</accession>